<dbReference type="GO" id="GO:0005829">
    <property type="term" value="C:cytosol"/>
    <property type="evidence" value="ECO:0007669"/>
    <property type="project" value="TreeGrafter"/>
</dbReference>
<dbReference type="GO" id="GO:0004479">
    <property type="term" value="F:methionyl-tRNA formyltransferase activity"/>
    <property type="evidence" value="ECO:0007669"/>
    <property type="project" value="TreeGrafter"/>
</dbReference>
<protein>
    <submittedName>
        <fullName evidence="2">Formyl transferase</fullName>
    </submittedName>
</protein>
<dbReference type="InterPro" id="IPR036477">
    <property type="entry name" value="Formyl_transf_N_sf"/>
</dbReference>
<dbReference type="EMBL" id="CP035108">
    <property type="protein sequence ID" value="QAR34228.1"/>
    <property type="molecule type" value="Genomic_DNA"/>
</dbReference>
<keyword evidence="2" id="KW-0808">Transferase</keyword>
<dbReference type="Pfam" id="PF00551">
    <property type="entry name" value="Formyl_trans_N"/>
    <property type="match status" value="1"/>
</dbReference>
<dbReference type="Gene3D" id="3.40.50.170">
    <property type="entry name" value="Formyl transferase, N-terminal domain"/>
    <property type="match status" value="1"/>
</dbReference>
<dbReference type="AlphaFoldDB" id="A0A410K1W3"/>
<dbReference type="KEGG" id="gtl:EP073_12675"/>
<organism evidence="2 3">
    <name type="scientific">Geovibrio thiophilus</name>
    <dbReference type="NCBI Taxonomy" id="139438"/>
    <lineage>
        <taxon>Bacteria</taxon>
        <taxon>Pseudomonadati</taxon>
        <taxon>Deferribacterota</taxon>
        <taxon>Deferribacteres</taxon>
        <taxon>Deferribacterales</taxon>
        <taxon>Geovibrionaceae</taxon>
        <taxon>Geovibrio</taxon>
    </lineage>
</organism>
<reference evidence="2 3" key="1">
    <citation type="submission" date="2019-01" db="EMBL/GenBank/DDBJ databases">
        <title>Geovibrio thiophilus DSM 11263, complete genome.</title>
        <authorList>
            <person name="Spring S."/>
            <person name="Bunk B."/>
            <person name="Sproer C."/>
        </authorList>
    </citation>
    <scope>NUCLEOTIDE SEQUENCE [LARGE SCALE GENOMIC DNA]</scope>
    <source>
        <strain evidence="2 3">DSM 11263</strain>
    </source>
</reference>
<gene>
    <name evidence="2" type="ORF">EP073_12675</name>
</gene>
<name>A0A410K1W3_9BACT</name>
<sequence length="196" mass="22505">MKVAVLTNNEISKPLIDWLKESGENVETVSEKIDLLSLERIKPDLLVSYCYKYIIKEDIIKAMNDGIINLHISYLPWNKGADPNIWSFLENTPKGITIHKIDEGLDTGEILVQEELVFNEAEETLASSYAKLHEAMLDMFKANWKYLREKRIIPARQKKGGSAHKSADLDKYRHIISEKGYGIPVKEFKRLCAEIK</sequence>
<dbReference type="PANTHER" id="PTHR11138:SF5">
    <property type="entry name" value="METHIONYL-TRNA FORMYLTRANSFERASE, MITOCHONDRIAL"/>
    <property type="match status" value="1"/>
</dbReference>
<dbReference type="RefSeq" id="WP_128467533.1">
    <property type="nucleotide sequence ID" value="NZ_CP035108.1"/>
</dbReference>
<evidence type="ECO:0000313" key="3">
    <source>
        <dbReference type="Proteomes" id="UP000287502"/>
    </source>
</evidence>
<dbReference type="SUPFAM" id="SSF53328">
    <property type="entry name" value="Formyltransferase"/>
    <property type="match status" value="1"/>
</dbReference>
<feature type="domain" description="Formyl transferase N-terminal" evidence="1">
    <location>
        <begin position="37"/>
        <end position="135"/>
    </location>
</feature>
<dbReference type="PANTHER" id="PTHR11138">
    <property type="entry name" value="METHIONYL-TRNA FORMYLTRANSFERASE"/>
    <property type="match status" value="1"/>
</dbReference>
<keyword evidence="3" id="KW-1185">Reference proteome</keyword>
<accession>A0A410K1W3</accession>
<proteinExistence type="predicted"/>
<evidence type="ECO:0000313" key="2">
    <source>
        <dbReference type="EMBL" id="QAR34228.1"/>
    </source>
</evidence>
<evidence type="ECO:0000259" key="1">
    <source>
        <dbReference type="Pfam" id="PF00551"/>
    </source>
</evidence>
<dbReference type="Proteomes" id="UP000287502">
    <property type="component" value="Chromosome"/>
</dbReference>
<dbReference type="OrthoDB" id="467573at2"/>
<dbReference type="InterPro" id="IPR002376">
    <property type="entry name" value="Formyl_transf_N"/>
</dbReference>